<dbReference type="Proteomes" id="UP000001876">
    <property type="component" value="Unassembled WGS sequence"/>
</dbReference>
<dbReference type="KEGG" id="mpp:MICPUCDRAFT_23695"/>
<dbReference type="InterPro" id="IPR051935">
    <property type="entry name" value="HSDL2"/>
</dbReference>
<evidence type="ECO:0000313" key="2">
    <source>
        <dbReference type="Proteomes" id="UP000001876"/>
    </source>
</evidence>
<dbReference type="EMBL" id="GG663752">
    <property type="protein sequence ID" value="EEH51138.1"/>
    <property type="molecule type" value="Genomic_DNA"/>
</dbReference>
<dbReference type="OMA" id="RDENACI"/>
<organism evidence="2">
    <name type="scientific">Micromonas pusilla (strain CCMP1545)</name>
    <name type="common">Picoplanktonic green alga</name>
    <dbReference type="NCBI Taxonomy" id="564608"/>
    <lineage>
        <taxon>Eukaryota</taxon>
        <taxon>Viridiplantae</taxon>
        <taxon>Chlorophyta</taxon>
        <taxon>Mamiellophyceae</taxon>
        <taxon>Mamiellales</taxon>
        <taxon>Mamiellaceae</taxon>
        <taxon>Micromonas</taxon>
    </lineage>
</organism>
<dbReference type="InterPro" id="IPR036291">
    <property type="entry name" value="NAD(P)-bd_dom_sf"/>
</dbReference>
<dbReference type="OrthoDB" id="417891at2759"/>
<dbReference type="Gene3D" id="3.40.50.720">
    <property type="entry name" value="NAD(P)-binding Rossmann-like Domain"/>
    <property type="match status" value="1"/>
</dbReference>
<dbReference type="eggNOG" id="KOG0725">
    <property type="taxonomic scope" value="Eukaryota"/>
</dbReference>
<sequence>MPLPPRPNLGGKVAIVTGASRGIGRECALALARAGCAVVVAAKSATPQPTLPGTIYTVADEIKALGGDALPVVLDLRDENACIACVSKTIETYGRVDVLVNNASALWWHSITETPTKKYDLIQSINARGAFIMCVVGD</sequence>
<reference evidence="1 2" key="1">
    <citation type="journal article" date="2009" name="Science">
        <title>Green evolution and dynamic adaptations revealed by genomes of the marine picoeukaryotes Micromonas.</title>
        <authorList>
            <person name="Worden A.Z."/>
            <person name="Lee J.H."/>
            <person name="Mock T."/>
            <person name="Rouze P."/>
            <person name="Simmons M.P."/>
            <person name="Aerts A.L."/>
            <person name="Allen A.E."/>
            <person name="Cuvelier M.L."/>
            <person name="Derelle E."/>
            <person name="Everett M.V."/>
            <person name="Foulon E."/>
            <person name="Grimwood J."/>
            <person name="Gundlach H."/>
            <person name="Henrissat B."/>
            <person name="Napoli C."/>
            <person name="McDonald S.M."/>
            <person name="Parker M.S."/>
            <person name="Rombauts S."/>
            <person name="Salamov A."/>
            <person name="Von Dassow P."/>
            <person name="Badger J.H."/>
            <person name="Coutinho P.M."/>
            <person name="Demir E."/>
            <person name="Dubchak I."/>
            <person name="Gentemann C."/>
            <person name="Eikrem W."/>
            <person name="Gready J.E."/>
            <person name="John U."/>
            <person name="Lanier W."/>
            <person name="Lindquist E.A."/>
            <person name="Lucas S."/>
            <person name="Mayer K.F."/>
            <person name="Moreau H."/>
            <person name="Not F."/>
            <person name="Otillar R."/>
            <person name="Panaud O."/>
            <person name="Pangilinan J."/>
            <person name="Paulsen I."/>
            <person name="Piegu B."/>
            <person name="Poliakov A."/>
            <person name="Robbens S."/>
            <person name="Schmutz J."/>
            <person name="Toulza E."/>
            <person name="Wyss T."/>
            <person name="Zelensky A."/>
            <person name="Zhou K."/>
            <person name="Armbrust E.V."/>
            <person name="Bhattacharya D."/>
            <person name="Goodenough U.W."/>
            <person name="Van de Peer Y."/>
            <person name="Grigoriev I.V."/>
        </authorList>
    </citation>
    <scope>NUCLEOTIDE SEQUENCE [LARGE SCALE GENOMIC DNA]</scope>
    <source>
        <strain evidence="1 2">CCMP1545</strain>
    </source>
</reference>
<gene>
    <name evidence="1" type="ORF">MICPUCDRAFT_23695</name>
</gene>
<proteinExistence type="predicted"/>
<dbReference type="PANTHER" id="PTHR42808">
    <property type="entry name" value="HYDROXYSTEROID DEHYDROGENASE-LIKE PROTEIN 2"/>
    <property type="match status" value="1"/>
</dbReference>
<protein>
    <submittedName>
        <fullName evidence="1">Predicted protein</fullName>
    </submittedName>
</protein>
<dbReference type="PANTHER" id="PTHR42808:SF4">
    <property type="entry name" value="SHORT CHAIN DEHYDROGENASE"/>
    <property type="match status" value="1"/>
</dbReference>
<accession>C1N9W4</accession>
<name>C1N9W4_MICPC</name>
<dbReference type="GeneID" id="9690245"/>
<dbReference type="PRINTS" id="PR00081">
    <property type="entry name" value="GDHRDH"/>
</dbReference>
<evidence type="ECO:0000313" key="1">
    <source>
        <dbReference type="EMBL" id="EEH51138.1"/>
    </source>
</evidence>
<dbReference type="AlphaFoldDB" id="C1N9W4"/>
<dbReference type="STRING" id="564608.C1N9W4"/>
<keyword evidence="2" id="KW-1185">Reference proteome</keyword>
<dbReference type="RefSeq" id="XP_003064804.1">
    <property type="nucleotide sequence ID" value="XM_003064758.1"/>
</dbReference>
<dbReference type="InterPro" id="IPR002347">
    <property type="entry name" value="SDR_fam"/>
</dbReference>
<dbReference type="SUPFAM" id="SSF51735">
    <property type="entry name" value="NAD(P)-binding Rossmann-fold domains"/>
    <property type="match status" value="1"/>
</dbReference>
<dbReference type="Pfam" id="PF00106">
    <property type="entry name" value="adh_short"/>
    <property type="match status" value="1"/>
</dbReference>